<gene>
    <name evidence="4" type="ORF">NQ314_011870</name>
</gene>
<dbReference type="PROSITE" id="PS00233">
    <property type="entry name" value="CHIT_BIND_RR_1"/>
    <property type="match status" value="1"/>
</dbReference>
<evidence type="ECO:0000313" key="5">
    <source>
        <dbReference type="Proteomes" id="UP001162156"/>
    </source>
</evidence>
<keyword evidence="1 2" id="KW-0193">Cuticle</keyword>
<dbReference type="InterPro" id="IPR000618">
    <property type="entry name" value="Insect_cuticle"/>
</dbReference>
<feature type="chain" id="PRO_5044023942" evidence="3">
    <location>
        <begin position="16"/>
        <end position="251"/>
    </location>
</feature>
<evidence type="ECO:0000256" key="1">
    <source>
        <dbReference type="ARBA" id="ARBA00022460"/>
    </source>
</evidence>
<dbReference type="Pfam" id="PF00379">
    <property type="entry name" value="Chitin_bind_4"/>
    <property type="match status" value="1"/>
</dbReference>
<dbReference type="AlphaFoldDB" id="A0AAV8XG16"/>
<evidence type="ECO:0000256" key="2">
    <source>
        <dbReference type="PROSITE-ProRule" id="PRU00497"/>
    </source>
</evidence>
<dbReference type="PROSITE" id="PS51155">
    <property type="entry name" value="CHIT_BIND_RR_2"/>
    <property type="match status" value="1"/>
</dbReference>
<protein>
    <submittedName>
        <fullName evidence="4">Uncharacterized protein</fullName>
    </submittedName>
</protein>
<dbReference type="GO" id="GO:0008010">
    <property type="term" value="F:structural constituent of chitin-based larval cuticle"/>
    <property type="evidence" value="ECO:0007669"/>
    <property type="project" value="TreeGrafter"/>
</dbReference>
<keyword evidence="5" id="KW-1185">Reference proteome</keyword>
<accession>A0AAV8XG16</accession>
<name>A0AAV8XG16_9CUCU</name>
<dbReference type="InterPro" id="IPR031311">
    <property type="entry name" value="CHIT_BIND_RR_consensus"/>
</dbReference>
<dbReference type="PANTHER" id="PTHR10380:SF173">
    <property type="entry name" value="CUTICULAR PROTEIN 47EF, ISOFORM C-RELATED"/>
    <property type="match status" value="1"/>
</dbReference>
<feature type="signal peptide" evidence="3">
    <location>
        <begin position="1"/>
        <end position="15"/>
    </location>
</feature>
<dbReference type="EMBL" id="JANEYF010003318">
    <property type="protein sequence ID" value="KAJ8937480.1"/>
    <property type="molecule type" value="Genomic_DNA"/>
</dbReference>
<evidence type="ECO:0000256" key="3">
    <source>
        <dbReference type="SAM" id="SignalP"/>
    </source>
</evidence>
<keyword evidence="3" id="KW-0732">Signal</keyword>
<evidence type="ECO:0000313" key="4">
    <source>
        <dbReference type="EMBL" id="KAJ8937480.1"/>
    </source>
</evidence>
<reference evidence="4" key="1">
    <citation type="journal article" date="2023" name="Insect Mol. Biol.">
        <title>Genome sequencing provides insights into the evolution of gene families encoding plant cell wall-degrading enzymes in longhorned beetles.</title>
        <authorList>
            <person name="Shin N.R."/>
            <person name="Okamura Y."/>
            <person name="Kirsch R."/>
            <person name="Pauchet Y."/>
        </authorList>
    </citation>
    <scope>NUCLEOTIDE SEQUENCE</scope>
    <source>
        <strain evidence="4">RBIC_L_NR</strain>
    </source>
</reference>
<dbReference type="Proteomes" id="UP001162156">
    <property type="component" value="Unassembled WGS sequence"/>
</dbReference>
<dbReference type="InterPro" id="IPR050468">
    <property type="entry name" value="Cuticle_Struct_Prot"/>
</dbReference>
<dbReference type="PANTHER" id="PTHR10380">
    <property type="entry name" value="CUTICLE PROTEIN"/>
    <property type="match status" value="1"/>
</dbReference>
<organism evidence="4 5">
    <name type="scientific">Rhamnusium bicolor</name>
    <dbReference type="NCBI Taxonomy" id="1586634"/>
    <lineage>
        <taxon>Eukaryota</taxon>
        <taxon>Metazoa</taxon>
        <taxon>Ecdysozoa</taxon>
        <taxon>Arthropoda</taxon>
        <taxon>Hexapoda</taxon>
        <taxon>Insecta</taxon>
        <taxon>Pterygota</taxon>
        <taxon>Neoptera</taxon>
        <taxon>Endopterygota</taxon>
        <taxon>Coleoptera</taxon>
        <taxon>Polyphaga</taxon>
        <taxon>Cucujiformia</taxon>
        <taxon>Chrysomeloidea</taxon>
        <taxon>Cerambycidae</taxon>
        <taxon>Lepturinae</taxon>
        <taxon>Rhagiini</taxon>
        <taxon>Rhamnusium</taxon>
    </lineage>
</organism>
<sequence>MKLFVAIFFVASATAGRLENTYLPSSNTATTADSVSVLAAPFNLLPSNRYGAPIPSPGPVYGAPIAAAHFSGSVPSPNALYGAPISVARFAGAVAAPLATVPIQSYSSPTSPPVPILRFNNDNNGDGSYRFDYETANHIAAQESGHLKTSDASEVQGFYSYLAPNGQTISVSYVADENGFRPAGDHLPTPPPIPAAILKSLEINAAEEARGIVDNGQYRPSSAELVATRQYVAPSANSQYLPPVSRGGYKY</sequence>
<proteinExistence type="predicted"/>
<dbReference type="GO" id="GO:0062129">
    <property type="term" value="C:chitin-based extracellular matrix"/>
    <property type="evidence" value="ECO:0007669"/>
    <property type="project" value="TreeGrafter"/>
</dbReference>
<dbReference type="PRINTS" id="PR00947">
    <property type="entry name" value="CUTICLE"/>
</dbReference>
<comment type="caution">
    <text evidence="4">The sequence shown here is derived from an EMBL/GenBank/DDBJ whole genome shotgun (WGS) entry which is preliminary data.</text>
</comment>